<keyword evidence="3" id="KW-1185">Reference proteome</keyword>
<organism evidence="2 3">
    <name type="scientific">Agromyces seonyuensis</name>
    <dbReference type="NCBI Taxonomy" id="2662446"/>
    <lineage>
        <taxon>Bacteria</taxon>
        <taxon>Bacillati</taxon>
        <taxon>Actinomycetota</taxon>
        <taxon>Actinomycetes</taxon>
        <taxon>Micrococcales</taxon>
        <taxon>Microbacteriaceae</taxon>
        <taxon>Agromyces</taxon>
    </lineage>
</organism>
<comment type="caution">
    <text evidence="2">The sequence shown here is derived from an EMBL/GenBank/DDBJ whole genome shotgun (WGS) entry which is preliminary data.</text>
</comment>
<dbReference type="Gene3D" id="3.40.1170.60">
    <property type="match status" value="1"/>
</dbReference>
<feature type="domain" description="UmuC" evidence="1">
    <location>
        <begin position="22"/>
        <end position="123"/>
    </location>
</feature>
<proteinExistence type="predicted"/>
<dbReference type="AlphaFoldDB" id="A0A6I4P3P0"/>
<dbReference type="Pfam" id="PF00817">
    <property type="entry name" value="IMS"/>
    <property type="match status" value="1"/>
</dbReference>
<dbReference type="Proteomes" id="UP000438182">
    <property type="component" value="Unassembled WGS sequence"/>
</dbReference>
<feature type="non-terminal residue" evidence="2">
    <location>
        <position position="130"/>
    </location>
</feature>
<reference evidence="2 3" key="1">
    <citation type="submission" date="2019-12" db="EMBL/GenBank/DDBJ databases">
        <authorList>
            <person name="Kim Y.S."/>
        </authorList>
    </citation>
    <scope>NUCLEOTIDE SEQUENCE [LARGE SCALE GENOMIC DNA]</scope>
    <source>
        <strain evidence="2 3">MMS17-SY077</strain>
    </source>
</reference>
<evidence type="ECO:0000313" key="2">
    <source>
        <dbReference type="EMBL" id="MWB97854.1"/>
    </source>
</evidence>
<dbReference type="SUPFAM" id="SSF56672">
    <property type="entry name" value="DNA/RNA polymerases"/>
    <property type="match status" value="1"/>
</dbReference>
<sequence>MTPERTIVLWCPDWPVHAVIREHGLDAGAPIALIDRGLVFACSAAARAAGVARGLKLREAQYRCPEVLVFDVDADLDARSFEPVVRAVEAVVPGVEVRRPGLLAMRARGPVRYYGGEDAAAAALLATAAA</sequence>
<name>A0A6I4P3P0_9MICO</name>
<dbReference type="GO" id="GO:0006281">
    <property type="term" value="P:DNA repair"/>
    <property type="evidence" value="ECO:0007669"/>
    <property type="project" value="InterPro"/>
</dbReference>
<dbReference type="InterPro" id="IPR043502">
    <property type="entry name" value="DNA/RNA_pol_sf"/>
</dbReference>
<gene>
    <name evidence="2" type="ORF">GB864_04725</name>
</gene>
<accession>A0A6I4P3P0</accession>
<dbReference type="EMBL" id="WSTA01000013">
    <property type="protein sequence ID" value="MWB97854.1"/>
    <property type="molecule type" value="Genomic_DNA"/>
</dbReference>
<protein>
    <submittedName>
        <fullName evidence="2">DNA polymerase Y family protein</fullName>
    </submittedName>
</protein>
<dbReference type="InterPro" id="IPR001126">
    <property type="entry name" value="UmuC"/>
</dbReference>
<evidence type="ECO:0000313" key="3">
    <source>
        <dbReference type="Proteomes" id="UP000438182"/>
    </source>
</evidence>
<evidence type="ECO:0000259" key="1">
    <source>
        <dbReference type="Pfam" id="PF00817"/>
    </source>
</evidence>